<dbReference type="AlphaFoldDB" id="A0A0P1AWH0"/>
<accession>A0A0P1AWH0</accession>
<reference evidence="3" key="1">
    <citation type="submission" date="2014-09" db="EMBL/GenBank/DDBJ databases">
        <authorList>
            <person name="Sharma Rahul"/>
            <person name="Thines Marco"/>
        </authorList>
    </citation>
    <scope>NUCLEOTIDE SEQUENCE [LARGE SCALE GENOMIC DNA]</scope>
</reference>
<evidence type="ECO:0000313" key="2">
    <source>
        <dbReference type="EMBL" id="CEG46357.1"/>
    </source>
</evidence>
<dbReference type="EMBL" id="CCYD01002047">
    <property type="protein sequence ID" value="CEG46357.1"/>
    <property type="molecule type" value="Genomic_DNA"/>
</dbReference>
<feature type="domain" description="Fungal lipase-type" evidence="1">
    <location>
        <begin position="166"/>
        <end position="288"/>
    </location>
</feature>
<evidence type="ECO:0000313" key="3">
    <source>
        <dbReference type="Proteomes" id="UP000054928"/>
    </source>
</evidence>
<dbReference type="OMA" id="CTDYERI"/>
<dbReference type="Pfam" id="PF01764">
    <property type="entry name" value="Lipase_3"/>
    <property type="match status" value="1"/>
</dbReference>
<dbReference type="GO" id="GO:0006629">
    <property type="term" value="P:lipid metabolic process"/>
    <property type="evidence" value="ECO:0007669"/>
    <property type="project" value="InterPro"/>
</dbReference>
<dbReference type="GeneID" id="36397816"/>
<dbReference type="PANTHER" id="PTHR46023">
    <property type="entry name" value="LIPASE CLASS 3 PROTEIN-LIKE"/>
    <property type="match status" value="1"/>
</dbReference>
<proteinExistence type="predicted"/>
<dbReference type="PANTHER" id="PTHR46023:SF6">
    <property type="entry name" value="LIPASE CLASS 3 FAMILY PROTEIN"/>
    <property type="match status" value="1"/>
</dbReference>
<evidence type="ECO:0000259" key="1">
    <source>
        <dbReference type="Pfam" id="PF01764"/>
    </source>
</evidence>
<dbReference type="OrthoDB" id="45753at2759"/>
<dbReference type="Proteomes" id="UP000054928">
    <property type="component" value="Unassembled WGS sequence"/>
</dbReference>
<dbReference type="SUPFAM" id="SSF53474">
    <property type="entry name" value="alpha/beta-Hydrolases"/>
    <property type="match status" value="1"/>
</dbReference>
<dbReference type="Gene3D" id="3.40.50.1820">
    <property type="entry name" value="alpha/beta hydrolase"/>
    <property type="match status" value="1"/>
</dbReference>
<sequence>MLRRQVRTGLLNYHRTTSSSSKLLDFDELLGKRLRATAKELSVEMLPALKVLSESLGLLRQTPALKNWSASDWLVGLSVLAHYKTKQRADRGPLRHTNENSIVNDKELLVKLLRYVRVCDAVYASSVTSFCKEAGVSQDQVLRAHPGGVLSPKCIIFADHKHRELVLVVRGTASLLDFCTDLCLQNEPFQDGQAHRGMMHAATWLVRHLRDDLQMLSEKYAEYNVVTTGHSLGAAVAALSAMQLKEHIAGIHCYAFGTPACVTQELATGSYDLITTIINGYDCVPRLHQHSLVHLQREVQRFNWRDELRNMFSKEIRKQKLAVERQQRAKLDELQAKLRNIDPLQLKQRTSVATAKLDEAKKLASNNIKEFANEIDRLLSEKLDISLSFFKTDKLSLEHISFIKNLLRFEDLKKVSNPGDFFWWKRIDGSILALERLSAAVTKPDELERVLVELRDVLYRSSQSTKSLLNNGEHSEWTQLQLFRSRIDNIIDKTRESLKSQITEQVSKVSTAVVSNVKDCVEAIKEETQAFSTTLQEELDVIANTISQNLPFTAKLKGEQTIQANSSEKLISDEKNRLGENSKDANVIEQTRRTVREEAGQKLDRLTEVQKQYEDDNMLRHDPLFPPGRILYLNHVAQGCLPKSGDNIDELYKAREVVEIVEVPADNFSQVMLSDRMLLDHLCTDYERILQLQAELQGSDS</sequence>
<dbReference type="InterPro" id="IPR029058">
    <property type="entry name" value="AB_hydrolase_fold"/>
</dbReference>
<dbReference type="InterPro" id="IPR002921">
    <property type="entry name" value="Fungal_lipase-type"/>
</dbReference>
<organism evidence="2 3">
    <name type="scientific">Plasmopara halstedii</name>
    <name type="common">Downy mildew of sunflower</name>
    <dbReference type="NCBI Taxonomy" id="4781"/>
    <lineage>
        <taxon>Eukaryota</taxon>
        <taxon>Sar</taxon>
        <taxon>Stramenopiles</taxon>
        <taxon>Oomycota</taxon>
        <taxon>Peronosporomycetes</taxon>
        <taxon>Peronosporales</taxon>
        <taxon>Peronosporaceae</taxon>
        <taxon>Plasmopara</taxon>
    </lineage>
</organism>
<dbReference type="RefSeq" id="XP_024582726.1">
    <property type="nucleotide sequence ID" value="XM_024717204.1"/>
</dbReference>
<protein>
    <recommendedName>
        <fullName evidence="1">Fungal lipase-type domain-containing protein</fullName>
    </recommendedName>
</protein>
<name>A0A0P1AWH0_PLAHL</name>
<dbReference type="CDD" id="cd00519">
    <property type="entry name" value="Lipase_3"/>
    <property type="match status" value="1"/>
</dbReference>
<keyword evidence="3" id="KW-1185">Reference proteome</keyword>